<evidence type="ECO:0000256" key="6">
    <source>
        <dbReference type="ARBA" id="ARBA00023134"/>
    </source>
</evidence>
<dbReference type="InterPro" id="IPR008225">
    <property type="entry name" value="F420-0_g-glutamyl_ligase"/>
</dbReference>
<dbReference type="Gene3D" id="3.30.1330.100">
    <property type="entry name" value="CofE-like"/>
    <property type="match status" value="1"/>
</dbReference>
<dbReference type="GO" id="GO:0046872">
    <property type="term" value="F:metal ion binding"/>
    <property type="evidence" value="ECO:0007669"/>
    <property type="project" value="UniProtKB-KW"/>
</dbReference>
<dbReference type="GO" id="GO:0052618">
    <property type="term" value="F:coenzyme F420-0:L-glutamate ligase activity"/>
    <property type="evidence" value="ECO:0007669"/>
    <property type="project" value="TreeGrafter"/>
</dbReference>
<dbReference type="SUPFAM" id="SSF144010">
    <property type="entry name" value="CofE-like"/>
    <property type="match status" value="1"/>
</dbReference>
<evidence type="ECO:0000256" key="5">
    <source>
        <dbReference type="ARBA" id="ARBA00022958"/>
    </source>
</evidence>
<evidence type="ECO:0000256" key="1">
    <source>
        <dbReference type="ARBA" id="ARBA00022598"/>
    </source>
</evidence>
<protein>
    <recommendedName>
        <fullName evidence="8">Coenzyme F420:L-glutamate ligase-like domain-containing protein</fullName>
    </recommendedName>
</protein>
<evidence type="ECO:0000313" key="10">
    <source>
        <dbReference type="Proteomes" id="UP000054016"/>
    </source>
</evidence>
<dbReference type="PANTHER" id="PTHR47917:SF1">
    <property type="entry name" value="COENZYME F420:L-GLUTAMATE LIGASE"/>
    <property type="match status" value="1"/>
</dbReference>
<dbReference type="EMBL" id="LFWV01000015">
    <property type="protein sequence ID" value="KON31993.1"/>
    <property type="molecule type" value="Genomic_DNA"/>
</dbReference>
<evidence type="ECO:0000259" key="8">
    <source>
        <dbReference type="Pfam" id="PF01996"/>
    </source>
</evidence>
<evidence type="ECO:0000256" key="4">
    <source>
        <dbReference type="ARBA" id="ARBA00022842"/>
    </source>
</evidence>
<accession>A0A0M0BTR5</accession>
<organism evidence="9 10">
    <name type="scientific">miscellaneous Crenarchaeota group-1 archaeon SG8-32-3</name>
    <dbReference type="NCBI Taxonomy" id="1685125"/>
    <lineage>
        <taxon>Archaea</taxon>
        <taxon>Candidatus Bathyarchaeota</taxon>
        <taxon>MCG-1</taxon>
    </lineage>
</organism>
<reference evidence="10" key="1">
    <citation type="submission" date="2015-06" db="EMBL/GenBank/DDBJ databases">
        <title>New insights into the roles of widespread benthic archaea in carbon and nitrogen cycling.</title>
        <authorList>
            <person name="Lazar C.S."/>
            <person name="Baker B.J."/>
            <person name="Seitz K.W."/>
            <person name="Hyde A.S."/>
            <person name="Dick G.J."/>
            <person name="Hinrichs K.-U."/>
            <person name="Teske A.P."/>
        </authorList>
    </citation>
    <scope>NUCLEOTIDE SEQUENCE [LARGE SCALE GENOMIC DNA]</scope>
</reference>
<keyword evidence="2" id="KW-0479">Metal-binding</keyword>
<evidence type="ECO:0000256" key="2">
    <source>
        <dbReference type="ARBA" id="ARBA00022723"/>
    </source>
</evidence>
<comment type="caution">
    <text evidence="9">The sequence shown here is derived from an EMBL/GenBank/DDBJ whole genome shotgun (WGS) entry which is preliminary data.</text>
</comment>
<keyword evidence="6" id="KW-0342">GTP-binding</keyword>
<dbReference type="Pfam" id="PF01996">
    <property type="entry name" value="F420_ligase"/>
    <property type="match status" value="1"/>
</dbReference>
<keyword evidence="4" id="KW-0460">Magnesium</keyword>
<dbReference type="InterPro" id="IPR002847">
    <property type="entry name" value="F420-0_gamma-glut_ligase-dom"/>
</dbReference>
<dbReference type="InterPro" id="IPR023659">
    <property type="entry name" value="F420_ligase_CofE_arc"/>
</dbReference>
<keyword evidence="3" id="KW-0547">Nucleotide-binding</keyword>
<gene>
    <name evidence="9" type="ORF">AC478_01535</name>
</gene>
<dbReference type="HAMAP" id="MF_01258">
    <property type="entry name" value="F420_ligase_CofE"/>
    <property type="match status" value="1"/>
</dbReference>
<proteinExistence type="inferred from homology"/>
<dbReference type="PANTHER" id="PTHR47917">
    <property type="match status" value="1"/>
</dbReference>
<sequence length="252" mass="27597">MDSVKIIAVENLPLIIEGDDLAELICNAAEKQGIPIQEKDVVVITHVAVSKAEGNVVNLDEVSPSERATKIARETDKDPALVETILRETKEIVRMGRNSLITETKNGIICANAGVDRSNIEGERNIVLLPKDPNASAQKIRQKIRKLTGCDVAVIVSDTHGRPFRNGEINVAIGVAGIKPIRDRRGEKDLFGYVLRIKQTAIADELSSAAELVIGQADEGIPVAIIRGYKYQTRENTSATELTRPKEKDLFR</sequence>
<dbReference type="NCBIfam" id="TIGR01916">
    <property type="entry name" value="F420_cofE"/>
    <property type="match status" value="1"/>
</dbReference>
<dbReference type="NCBIfam" id="NF009809">
    <property type="entry name" value="PRK13293.1"/>
    <property type="match status" value="1"/>
</dbReference>
<feature type="domain" description="Coenzyme F420:L-glutamate ligase-like" evidence="8">
    <location>
        <begin position="12"/>
        <end position="228"/>
    </location>
</feature>
<keyword evidence="1" id="KW-0436">Ligase</keyword>
<evidence type="ECO:0000256" key="7">
    <source>
        <dbReference type="ARBA" id="ARBA00023211"/>
    </source>
</evidence>
<evidence type="ECO:0000256" key="3">
    <source>
        <dbReference type="ARBA" id="ARBA00022741"/>
    </source>
</evidence>
<dbReference type="GO" id="GO:0005525">
    <property type="term" value="F:GTP binding"/>
    <property type="evidence" value="ECO:0007669"/>
    <property type="project" value="UniProtKB-KW"/>
</dbReference>
<dbReference type="AlphaFoldDB" id="A0A0M0BTR5"/>
<evidence type="ECO:0000313" key="9">
    <source>
        <dbReference type="EMBL" id="KON31993.1"/>
    </source>
</evidence>
<dbReference type="Gene3D" id="3.90.1660.10">
    <property type="entry name" value="CofE-like domain"/>
    <property type="match status" value="1"/>
</dbReference>
<dbReference type="Proteomes" id="UP000054016">
    <property type="component" value="Unassembled WGS sequence"/>
</dbReference>
<keyword evidence="5" id="KW-0630">Potassium</keyword>
<name>A0A0M0BTR5_9ARCH</name>
<keyword evidence="7" id="KW-0464">Manganese</keyword>